<sequence length="70" mass="8028">MWVSTAPFNSHSANVIGFLFLGELVKSTPNIFIGQIVETKNRYVPLTNLYFVHAQVYFYQRAPSDPHIEI</sequence>
<accession>A0A381SR28</accession>
<dbReference type="EMBL" id="UINC01003394">
    <property type="protein sequence ID" value="SVA05949.1"/>
    <property type="molecule type" value="Genomic_DNA"/>
</dbReference>
<reference evidence="1" key="1">
    <citation type="submission" date="2018-05" db="EMBL/GenBank/DDBJ databases">
        <authorList>
            <person name="Lanie J.A."/>
            <person name="Ng W.-L."/>
            <person name="Kazmierczak K.M."/>
            <person name="Andrzejewski T.M."/>
            <person name="Davidsen T.M."/>
            <person name="Wayne K.J."/>
            <person name="Tettelin H."/>
            <person name="Glass J.I."/>
            <person name="Rusch D."/>
            <person name="Podicherti R."/>
            <person name="Tsui H.-C.T."/>
            <person name="Winkler M.E."/>
        </authorList>
    </citation>
    <scope>NUCLEOTIDE SEQUENCE</scope>
</reference>
<organism evidence="1">
    <name type="scientific">marine metagenome</name>
    <dbReference type="NCBI Taxonomy" id="408172"/>
    <lineage>
        <taxon>unclassified sequences</taxon>
        <taxon>metagenomes</taxon>
        <taxon>ecological metagenomes</taxon>
    </lineage>
</organism>
<dbReference type="AlphaFoldDB" id="A0A381SR28"/>
<evidence type="ECO:0000313" key="1">
    <source>
        <dbReference type="EMBL" id="SVA05949.1"/>
    </source>
</evidence>
<gene>
    <name evidence="1" type="ORF">METZ01_LOCUS58803</name>
</gene>
<proteinExistence type="predicted"/>
<protein>
    <submittedName>
        <fullName evidence="1">Uncharacterized protein</fullName>
    </submittedName>
</protein>
<name>A0A381SR28_9ZZZZ</name>
<feature type="non-terminal residue" evidence="1">
    <location>
        <position position="70"/>
    </location>
</feature>